<dbReference type="GO" id="GO:0048038">
    <property type="term" value="F:quinone binding"/>
    <property type="evidence" value="ECO:0007669"/>
    <property type="project" value="TreeGrafter"/>
</dbReference>
<accession>A0A4R1L758</accession>
<dbReference type="InterPro" id="IPR020904">
    <property type="entry name" value="Sc_DH/Rdtase_CS"/>
</dbReference>
<evidence type="ECO:0000256" key="2">
    <source>
        <dbReference type="ARBA" id="ARBA00023002"/>
    </source>
</evidence>
<proteinExistence type="inferred from homology"/>
<name>A0A4R1L758_9BACT</name>
<dbReference type="PANTHER" id="PTHR42760:SF133">
    <property type="entry name" value="3-OXOACYL-[ACYL-CARRIER-PROTEIN] REDUCTASE"/>
    <property type="match status" value="1"/>
</dbReference>
<dbReference type="Pfam" id="PF13561">
    <property type="entry name" value="adh_short_C2"/>
    <property type="match status" value="1"/>
</dbReference>
<dbReference type="PROSITE" id="PS00061">
    <property type="entry name" value="ADH_SHORT"/>
    <property type="match status" value="1"/>
</dbReference>
<reference evidence="3 4" key="1">
    <citation type="submission" date="2019-03" db="EMBL/GenBank/DDBJ databases">
        <title>Genomic Encyclopedia of Type Strains, Phase IV (KMG-IV): sequencing the most valuable type-strain genomes for metagenomic binning, comparative biology and taxonomic classification.</title>
        <authorList>
            <person name="Goeker M."/>
        </authorList>
    </citation>
    <scope>NUCLEOTIDE SEQUENCE [LARGE SCALE GENOMIC DNA]</scope>
    <source>
        <strain evidence="3 4">DSM 103428</strain>
    </source>
</reference>
<dbReference type="PRINTS" id="PR00080">
    <property type="entry name" value="SDRFAMILY"/>
</dbReference>
<dbReference type="CDD" id="cd05233">
    <property type="entry name" value="SDR_c"/>
    <property type="match status" value="1"/>
</dbReference>
<keyword evidence="2" id="KW-0560">Oxidoreductase</keyword>
<dbReference type="Proteomes" id="UP000295210">
    <property type="component" value="Unassembled WGS sequence"/>
</dbReference>
<dbReference type="EMBL" id="SMGK01000004">
    <property type="protein sequence ID" value="TCK72129.1"/>
    <property type="molecule type" value="Genomic_DNA"/>
</dbReference>
<dbReference type="GO" id="GO:0016616">
    <property type="term" value="F:oxidoreductase activity, acting on the CH-OH group of donors, NAD or NADP as acceptor"/>
    <property type="evidence" value="ECO:0007669"/>
    <property type="project" value="TreeGrafter"/>
</dbReference>
<dbReference type="PRINTS" id="PR00081">
    <property type="entry name" value="GDHRDH"/>
</dbReference>
<keyword evidence="4" id="KW-1185">Reference proteome</keyword>
<dbReference type="Gene3D" id="3.40.50.720">
    <property type="entry name" value="NAD(P)-binding Rossmann-like Domain"/>
    <property type="match status" value="1"/>
</dbReference>
<evidence type="ECO:0000313" key="3">
    <source>
        <dbReference type="EMBL" id="TCK72129.1"/>
    </source>
</evidence>
<dbReference type="OrthoDB" id="9803333at2"/>
<dbReference type="InterPro" id="IPR036291">
    <property type="entry name" value="NAD(P)-bd_dom_sf"/>
</dbReference>
<dbReference type="FunFam" id="3.40.50.720:FF:000084">
    <property type="entry name" value="Short-chain dehydrogenase reductase"/>
    <property type="match status" value="1"/>
</dbReference>
<gene>
    <name evidence="3" type="ORF">C7378_2762</name>
</gene>
<sequence>MSVELSLTGKVALITGGSRGIGAETVRLFRKAGARVAFNYRAAQPAAQALVEECGGPNNCIAFKQELASPEEGRELVFKAIAAFGRLDCLIVNHGIWPPHDAPIAEMTDAQWRETLGVNLDSVFGLVQTATGQFQKQGRPEPGKAAGHIVLISSTAGQRGEAFHADYAVTKGALISFTKSLSSELARDGIYANCVAPGWVATEMSAPALDHPEIGPRVFAGIPVGRAATPLEIAGPILFLCTPYAGFMSGEIVNVNGGAVLVG</sequence>
<dbReference type="AlphaFoldDB" id="A0A4R1L758"/>
<organism evidence="3 4">
    <name type="scientific">Acidipila rosea</name>
    <dbReference type="NCBI Taxonomy" id="768535"/>
    <lineage>
        <taxon>Bacteria</taxon>
        <taxon>Pseudomonadati</taxon>
        <taxon>Acidobacteriota</taxon>
        <taxon>Terriglobia</taxon>
        <taxon>Terriglobales</taxon>
        <taxon>Acidobacteriaceae</taxon>
        <taxon>Acidipila</taxon>
    </lineage>
</organism>
<comment type="caution">
    <text evidence="3">The sequence shown here is derived from an EMBL/GenBank/DDBJ whole genome shotgun (WGS) entry which is preliminary data.</text>
</comment>
<dbReference type="InterPro" id="IPR002347">
    <property type="entry name" value="SDR_fam"/>
</dbReference>
<dbReference type="GO" id="GO:0006633">
    <property type="term" value="P:fatty acid biosynthetic process"/>
    <property type="evidence" value="ECO:0007669"/>
    <property type="project" value="TreeGrafter"/>
</dbReference>
<evidence type="ECO:0000256" key="1">
    <source>
        <dbReference type="ARBA" id="ARBA00006484"/>
    </source>
</evidence>
<protein>
    <submittedName>
        <fullName evidence="3">3-oxoacyl-[acyl-carrier protein] reductase</fullName>
    </submittedName>
</protein>
<dbReference type="SUPFAM" id="SSF51735">
    <property type="entry name" value="NAD(P)-binding Rossmann-fold domains"/>
    <property type="match status" value="1"/>
</dbReference>
<evidence type="ECO:0000313" key="4">
    <source>
        <dbReference type="Proteomes" id="UP000295210"/>
    </source>
</evidence>
<dbReference type="PANTHER" id="PTHR42760">
    <property type="entry name" value="SHORT-CHAIN DEHYDROGENASES/REDUCTASES FAMILY MEMBER"/>
    <property type="match status" value="1"/>
</dbReference>
<comment type="similarity">
    <text evidence="1">Belongs to the short-chain dehydrogenases/reductases (SDR) family.</text>
</comment>
<dbReference type="RefSeq" id="WP_131997761.1">
    <property type="nucleotide sequence ID" value="NZ_SMGK01000004.1"/>
</dbReference>